<evidence type="ECO:0008006" key="3">
    <source>
        <dbReference type="Google" id="ProtNLM"/>
    </source>
</evidence>
<evidence type="ECO:0000313" key="1">
    <source>
        <dbReference type="EMBL" id="KAJ8958670.1"/>
    </source>
</evidence>
<dbReference type="AlphaFoldDB" id="A0AAV8Z505"/>
<dbReference type="Proteomes" id="UP001162162">
    <property type="component" value="Unassembled WGS sequence"/>
</dbReference>
<reference evidence="1" key="1">
    <citation type="journal article" date="2023" name="Insect Mol. Biol.">
        <title>Genome sequencing provides insights into the evolution of gene families encoding plant cell wall-degrading enzymes in longhorned beetles.</title>
        <authorList>
            <person name="Shin N.R."/>
            <person name="Okamura Y."/>
            <person name="Kirsch R."/>
            <person name="Pauchet Y."/>
        </authorList>
    </citation>
    <scope>NUCLEOTIDE SEQUENCE</scope>
    <source>
        <strain evidence="1">AMC_N1</strain>
    </source>
</reference>
<comment type="caution">
    <text evidence="1">The sequence shown here is derived from an EMBL/GenBank/DDBJ whole genome shotgun (WGS) entry which is preliminary data.</text>
</comment>
<organism evidence="1 2">
    <name type="scientific">Aromia moschata</name>
    <dbReference type="NCBI Taxonomy" id="1265417"/>
    <lineage>
        <taxon>Eukaryota</taxon>
        <taxon>Metazoa</taxon>
        <taxon>Ecdysozoa</taxon>
        <taxon>Arthropoda</taxon>
        <taxon>Hexapoda</taxon>
        <taxon>Insecta</taxon>
        <taxon>Pterygota</taxon>
        <taxon>Neoptera</taxon>
        <taxon>Endopterygota</taxon>
        <taxon>Coleoptera</taxon>
        <taxon>Polyphaga</taxon>
        <taxon>Cucujiformia</taxon>
        <taxon>Chrysomeloidea</taxon>
        <taxon>Cerambycidae</taxon>
        <taxon>Cerambycinae</taxon>
        <taxon>Callichromatini</taxon>
        <taxon>Aromia</taxon>
    </lineage>
</organism>
<protein>
    <recommendedName>
        <fullName evidence="3">CCHC-type domain-containing protein</fullName>
    </recommendedName>
</protein>
<sequence>MTYTQKRSILASKKACFRCLKMGHHTSRCKVRLSCIVCSRSHVAVMCPDILLNKNEHEALDKANNDQEISRDQTLTNQTNTHVFLQTLRVTIVGAKGSKIDTATQQGLQPKRQEKLNHCLFGGSKMISTHQCYEVIVNSGNFSFSFEALDQPNIFSDVAAVFQGP</sequence>
<dbReference type="GO" id="GO:0008270">
    <property type="term" value="F:zinc ion binding"/>
    <property type="evidence" value="ECO:0007669"/>
    <property type="project" value="InterPro"/>
</dbReference>
<name>A0AAV8Z505_9CUCU</name>
<keyword evidence="2" id="KW-1185">Reference proteome</keyword>
<dbReference type="SUPFAM" id="SSF57756">
    <property type="entry name" value="Retrovirus zinc finger-like domains"/>
    <property type="match status" value="1"/>
</dbReference>
<dbReference type="InterPro" id="IPR036875">
    <property type="entry name" value="Znf_CCHC_sf"/>
</dbReference>
<accession>A0AAV8Z505</accession>
<dbReference type="GO" id="GO:0003676">
    <property type="term" value="F:nucleic acid binding"/>
    <property type="evidence" value="ECO:0007669"/>
    <property type="project" value="InterPro"/>
</dbReference>
<gene>
    <name evidence="1" type="ORF">NQ318_016395</name>
</gene>
<evidence type="ECO:0000313" key="2">
    <source>
        <dbReference type="Proteomes" id="UP001162162"/>
    </source>
</evidence>
<proteinExistence type="predicted"/>
<dbReference type="EMBL" id="JAPWTK010000016">
    <property type="protein sequence ID" value="KAJ8958670.1"/>
    <property type="molecule type" value="Genomic_DNA"/>
</dbReference>